<dbReference type="SUPFAM" id="SSF57850">
    <property type="entry name" value="RING/U-box"/>
    <property type="match status" value="1"/>
</dbReference>
<dbReference type="SUPFAM" id="SSF57845">
    <property type="entry name" value="B-box zinc-binding domain"/>
    <property type="match status" value="1"/>
</dbReference>
<dbReference type="Gene3D" id="3.30.160.60">
    <property type="entry name" value="Classic Zinc Finger"/>
    <property type="match status" value="1"/>
</dbReference>
<dbReference type="PANTHER" id="PTHR25462:SF229">
    <property type="entry name" value="TRANSCRIPTION INTERMEDIARY FACTOR 1-BETA"/>
    <property type="match status" value="1"/>
</dbReference>
<protein>
    <submittedName>
        <fullName evidence="8">Uncharacterized protein</fullName>
    </submittedName>
</protein>
<keyword evidence="2 4" id="KW-0863">Zinc-finger</keyword>
<feature type="coiled-coil region" evidence="5">
    <location>
        <begin position="124"/>
        <end position="156"/>
    </location>
</feature>
<accession>A0AA88XZ88</accession>
<dbReference type="SMART" id="SM00184">
    <property type="entry name" value="RING"/>
    <property type="match status" value="1"/>
</dbReference>
<dbReference type="Pfam" id="PF00643">
    <property type="entry name" value="zf-B_box"/>
    <property type="match status" value="1"/>
</dbReference>
<dbReference type="PROSITE" id="PS50089">
    <property type="entry name" value="ZF_RING_2"/>
    <property type="match status" value="1"/>
</dbReference>
<dbReference type="InterPro" id="IPR013083">
    <property type="entry name" value="Znf_RING/FYVE/PHD"/>
</dbReference>
<evidence type="ECO:0000256" key="3">
    <source>
        <dbReference type="ARBA" id="ARBA00022833"/>
    </source>
</evidence>
<evidence type="ECO:0000313" key="8">
    <source>
        <dbReference type="EMBL" id="KAK3090960.1"/>
    </source>
</evidence>
<dbReference type="EMBL" id="VSWD01000010">
    <property type="protein sequence ID" value="KAK3090960.1"/>
    <property type="molecule type" value="Genomic_DNA"/>
</dbReference>
<dbReference type="CDD" id="cd19756">
    <property type="entry name" value="Bbox2"/>
    <property type="match status" value="1"/>
</dbReference>
<evidence type="ECO:0000256" key="5">
    <source>
        <dbReference type="SAM" id="Coils"/>
    </source>
</evidence>
<feature type="domain" description="RING-type" evidence="6">
    <location>
        <begin position="12"/>
        <end position="52"/>
    </location>
</feature>
<dbReference type="Proteomes" id="UP001186944">
    <property type="component" value="Unassembled WGS sequence"/>
</dbReference>
<dbReference type="GO" id="GO:0008270">
    <property type="term" value="F:zinc ion binding"/>
    <property type="evidence" value="ECO:0007669"/>
    <property type="project" value="UniProtKB-KW"/>
</dbReference>
<keyword evidence="3" id="KW-0862">Zinc</keyword>
<dbReference type="PANTHER" id="PTHR25462">
    <property type="entry name" value="BONUS, ISOFORM C-RELATED"/>
    <property type="match status" value="1"/>
</dbReference>
<dbReference type="Gene3D" id="3.30.40.10">
    <property type="entry name" value="Zinc/RING finger domain, C3HC4 (zinc finger)"/>
    <property type="match status" value="1"/>
</dbReference>
<evidence type="ECO:0000256" key="1">
    <source>
        <dbReference type="ARBA" id="ARBA00022723"/>
    </source>
</evidence>
<keyword evidence="5" id="KW-0175">Coiled coil</keyword>
<dbReference type="PROSITE" id="PS50119">
    <property type="entry name" value="ZF_BBOX"/>
    <property type="match status" value="1"/>
</dbReference>
<dbReference type="InterPro" id="IPR001841">
    <property type="entry name" value="Znf_RING"/>
</dbReference>
<evidence type="ECO:0000313" key="9">
    <source>
        <dbReference type="Proteomes" id="UP001186944"/>
    </source>
</evidence>
<dbReference type="AlphaFoldDB" id="A0AA88XZ88"/>
<dbReference type="InterPro" id="IPR011042">
    <property type="entry name" value="6-blade_b-propeller_TolB-like"/>
</dbReference>
<dbReference type="InterPro" id="IPR017907">
    <property type="entry name" value="Znf_RING_CS"/>
</dbReference>
<evidence type="ECO:0000259" key="7">
    <source>
        <dbReference type="PROSITE" id="PS50119"/>
    </source>
</evidence>
<comment type="caution">
    <text evidence="8">The sequence shown here is derived from an EMBL/GenBank/DDBJ whole genome shotgun (WGS) entry which is preliminary data.</text>
</comment>
<name>A0AA88XZ88_PINIB</name>
<organism evidence="8 9">
    <name type="scientific">Pinctada imbricata</name>
    <name type="common">Atlantic pearl-oyster</name>
    <name type="synonym">Pinctada martensii</name>
    <dbReference type="NCBI Taxonomy" id="66713"/>
    <lineage>
        <taxon>Eukaryota</taxon>
        <taxon>Metazoa</taxon>
        <taxon>Spiralia</taxon>
        <taxon>Lophotrochozoa</taxon>
        <taxon>Mollusca</taxon>
        <taxon>Bivalvia</taxon>
        <taxon>Autobranchia</taxon>
        <taxon>Pteriomorphia</taxon>
        <taxon>Pterioida</taxon>
        <taxon>Pterioidea</taxon>
        <taxon>Pteriidae</taxon>
        <taxon>Pinctada</taxon>
    </lineage>
</organism>
<dbReference type="SMART" id="SM00336">
    <property type="entry name" value="BBOX"/>
    <property type="match status" value="1"/>
</dbReference>
<dbReference type="Gene3D" id="2.120.10.30">
    <property type="entry name" value="TolB, C-terminal domain"/>
    <property type="match status" value="1"/>
</dbReference>
<dbReference type="InterPro" id="IPR047153">
    <property type="entry name" value="TRIM45/56/19-like"/>
</dbReference>
<keyword evidence="1" id="KW-0479">Metal-binding</keyword>
<sequence>MASLVLDQYLRCAVCMDFFQDPHRLPCGHSFCRRCIEGVRQHCLTFQCPECRQTVYLDGKGVDGLEKERRLGAMVSEFANQHEKSRVCKEHHRTVEGYCETCRQLLCGKCFFSQLHQGHIMGDIEDVSARKKEELVELMKTEKRRLEEKARQEERFKEILAKTHNEITAQFKTMYEKLKAKEAKLHTELSEATCYHDSGLDVRDSTEPGCSTELPEDPVSLIQVPEVPELLDTHLDLVCSISPTSAIHAGTYIPSGKLVLLGLTSVLQLFDEEGRMMHQLALNDKAYDVTSLGESTLAVTTGSLRRLLLICVSDEKFEISKTIDLDTECFHVSSVADSMYVTANGSLVSFFDTDGKRHKTIIMSGMIQYLTISKTHKKIFLNIRSEYVMRTDLKGTTEFKYKNKDLQGVTGLTVDGKCHAYACGSKSNNVHHIDDTGTLIRLILSVQENISCPMLIGINNRMSKLYIVQRSNTFSDECVKLYSVKSNDIEDDVDP</sequence>
<evidence type="ECO:0000259" key="6">
    <source>
        <dbReference type="PROSITE" id="PS50089"/>
    </source>
</evidence>
<keyword evidence="9" id="KW-1185">Reference proteome</keyword>
<dbReference type="GO" id="GO:0006513">
    <property type="term" value="P:protein monoubiquitination"/>
    <property type="evidence" value="ECO:0007669"/>
    <property type="project" value="TreeGrafter"/>
</dbReference>
<proteinExistence type="predicted"/>
<dbReference type="InterPro" id="IPR000315">
    <property type="entry name" value="Znf_B-box"/>
</dbReference>
<dbReference type="SUPFAM" id="SSF63829">
    <property type="entry name" value="Calcium-dependent phosphotriesterase"/>
    <property type="match status" value="1"/>
</dbReference>
<feature type="domain" description="B box-type" evidence="7">
    <location>
        <begin position="83"/>
        <end position="124"/>
    </location>
</feature>
<dbReference type="GO" id="GO:0061630">
    <property type="term" value="F:ubiquitin protein ligase activity"/>
    <property type="evidence" value="ECO:0007669"/>
    <property type="project" value="TreeGrafter"/>
</dbReference>
<gene>
    <name evidence="8" type="ORF">FSP39_016064</name>
</gene>
<evidence type="ECO:0000256" key="2">
    <source>
        <dbReference type="ARBA" id="ARBA00022771"/>
    </source>
</evidence>
<dbReference type="PROSITE" id="PS00518">
    <property type="entry name" value="ZF_RING_1"/>
    <property type="match status" value="1"/>
</dbReference>
<dbReference type="Pfam" id="PF15227">
    <property type="entry name" value="zf-C3HC4_4"/>
    <property type="match status" value="1"/>
</dbReference>
<evidence type="ECO:0000256" key="4">
    <source>
        <dbReference type="PROSITE-ProRule" id="PRU00024"/>
    </source>
</evidence>
<reference evidence="8" key="1">
    <citation type="submission" date="2019-08" db="EMBL/GenBank/DDBJ databases">
        <title>The improved chromosome-level genome for the pearl oyster Pinctada fucata martensii using PacBio sequencing and Hi-C.</title>
        <authorList>
            <person name="Zheng Z."/>
        </authorList>
    </citation>
    <scope>NUCLEOTIDE SEQUENCE</scope>
    <source>
        <strain evidence="8">ZZ-2019</strain>
        <tissue evidence="8">Adductor muscle</tissue>
    </source>
</reference>